<dbReference type="PROSITE" id="PS50835">
    <property type="entry name" value="IG_LIKE"/>
    <property type="match status" value="1"/>
</dbReference>
<protein>
    <recommendedName>
        <fullName evidence="1">Ig-like domain-containing protein</fullName>
    </recommendedName>
</protein>
<dbReference type="Gene3D" id="2.60.40.10">
    <property type="entry name" value="Immunoglobulins"/>
    <property type="match status" value="1"/>
</dbReference>
<accession>A0AAN9TRS3</accession>
<dbReference type="GO" id="GO:0032589">
    <property type="term" value="C:neuron projection membrane"/>
    <property type="evidence" value="ECO:0007669"/>
    <property type="project" value="TreeGrafter"/>
</dbReference>
<evidence type="ECO:0000313" key="2">
    <source>
        <dbReference type="EMBL" id="KAK7604005.1"/>
    </source>
</evidence>
<dbReference type="InterPro" id="IPR037448">
    <property type="entry name" value="Zig-8"/>
</dbReference>
<dbReference type="InterPro" id="IPR013783">
    <property type="entry name" value="Ig-like_fold"/>
</dbReference>
<dbReference type="InterPro" id="IPR036179">
    <property type="entry name" value="Ig-like_dom_sf"/>
</dbReference>
<organism evidence="2 3">
    <name type="scientific">Parthenolecanium corni</name>
    <dbReference type="NCBI Taxonomy" id="536013"/>
    <lineage>
        <taxon>Eukaryota</taxon>
        <taxon>Metazoa</taxon>
        <taxon>Ecdysozoa</taxon>
        <taxon>Arthropoda</taxon>
        <taxon>Hexapoda</taxon>
        <taxon>Insecta</taxon>
        <taxon>Pterygota</taxon>
        <taxon>Neoptera</taxon>
        <taxon>Paraneoptera</taxon>
        <taxon>Hemiptera</taxon>
        <taxon>Sternorrhyncha</taxon>
        <taxon>Coccoidea</taxon>
        <taxon>Coccidae</taxon>
        <taxon>Parthenolecanium</taxon>
    </lineage>
</organism>
<comment type="caution">
    <text evidence="2">The sequence shown here is derived from an EMBL/GenBank/DDBJ whole genome shotgun (WGS) entry which is preliminary data.</text>
</comment>
<dbReference type="GO" id="GO:0050808">
    <property type="term" value="P:synapse organization"/>
    <property type="evidence" value="ECO:0007669"/>
    <property type="project" value="TreeGrafter"/>
</dbReference>
<name>A0AAN9TRS3_9HEMI</name>
<feature type="domain" description="Ig-like" evidence="1">
    <location>
        <begin position="197"/>
        <end position="284"/>
    </location>
</feature>
<dbReference type="SUPFAM" id="SSF48726">
    <property type="entry name" value="Immunoglobulin"/>
    <property type="match status" value="1"/>
</dbReference>
<reference evidence="2 3" key="1">
    <citation type="submission" date="2024-03" db="EMBL/GenBank/DDBJ databases">
        <title>Adaptation during the transition from Ophiocordyceps entomopathogen to insect associate is accompanied by gene loss and intensified selection.</title>
        <authorList>
            <person name="Ward C.M."/>
            <person name="Onetto C.A."/>
            <person name="Borneman A.R."/>
        </authorList>
    </citation>
    <scope>NUCLEOTIDE SEQUENCE [LARGE SCALE GENOMIC DNA]</scope>
    <source>
        <strain evidence="2">AWRI1</strain>
        <tissue evidence="2">Single Adult Female</tissue>
    </source>
</reference>
<dbReference type="PANTHER" id="PTHR23279:SF36">
    <property type="entry name" value="DEFECTIVE PROBOSCIS EXTENSION RESPONSE 9, ISOFORM A"/>
    <property type="match status" value="1"/>
</dbReference>
<dbReference type="InterPro" id="IPR003599">
    <property type="entry name" value="Ig_sub"/>
</dbReference>
<dbReference type="InterPro" id="IPR007110">
    <property type="entry name" value="Ig-like_dom"/>
</dbReference>
<proteinExistence type="predicted"/>
<dbReference type="Proteomes" id="UP001367676">
    <property type="component" value="Unassembled WGS sequence"/>
</dbReference>
<keyword evidence="3" id="KW-1185">Reference proteome</keyword>
<dbReference type="PANTHER" id="PTHR23279">
    <property type="entry name" value="DEFECTIVE PROBOSCIS EXTENSION RESPONSE DPR -RELATED"/>
    <property type="match status" value="1"/>
</dbReference>
<dbReference type="InterPro" id="IPR013098">
    <property type="entry name" value="Ig_I-set"/>
</dbReference>
<dbReference type="EMBL" id="JBBCAQ010000004">
    <property type="protein sequence ID" value="KAK7604005.1"/>
    <property type="molecule type" value="Genomic_DNA"/>
</dbReference>
<dbReference type="Pfam" id="PF07679">
    <property type="entry name" value="I-set"/>
    <property type="match status" value="1"/>
</dbReference>
<dbReference type="AlphaFoldDB" id="A0AAN9TRS3"/>
<dbReference type="SMART" id="SM00409">
    <property type="entry name" value="IG"/>
    <property type="match status" value="1"/>
</dbReference>
<sequence>MTISCNTKLVDSIQITNTPGELGGRRKGYLSTTIAHGNDGPLLLHLRDSILLTISPRACNKLALKYENVDRITLGPDPHSSHSEQQNEDHLLRNVCDDCRTARDEVENLQLSMSFLMNEKDILASKKHLLEKKLDEELNKNIHLRSYNETLRFDLSAVTTKTLELSIDKQMLEDEMEKILWKDSLSSKSVPELDHMPSFITTGKRWRVPTADTIVLPCEVSNLGKFVLAWKRGNAILTAGSTKVSPDERIRLVDGYNLEIREVQTNDAGDYICHLATFTPKEITHTLEVLVDRRRKLLSDFEYLTSIPS</sequence>
<evidence type="ECO:0000259" key="1">
    <source>
        <dbReference type="PROSITE" id="PS50835"/>
    </source>
</evidence>
<evidence type="ECO:0000313" key="3">
    <source>
        <dbReference type="Proteomes" id="UP001367676"/>
    </source>
</evidence>
<gene>
    <name evidence="2" type="ORF">V9T40_004278</name>
</gene>